<sequence>MINLEAMTNDGKVHNLAGKERGENARDNFSLDSIDTQEENVTIVIPEHVYAVSSSFFLGMFSNSLKSLGGKEAFLQKYKFDSTPLVLKQVLHGIERWESSNPQA</sequence>
<reference evidence="2" key="2">
    <citation type="submission" date="2020-09" db="EMBL/GenBank/DDBJ databases">
        <authorList>
            <person name="Sun Q."/>
            <person name="Zhou Y."/>
        </authorList>
    </citation>
    <scope>NUCLEOTIDE SEQUENCE</scope>
    <source>
        <strain evidence="2">CGMCC 1.15254</strain>
    </source>
</reference>
<evidence type="ECO:0000313" key="2">
    <source>
        <dbReference type="EMBL" id="GGF57718.1"/>
    </source>
</evidence>
<name>A0A917F9I1_9PROT</name>
<protein>
    <recommendedName>
        <fullName evidence="4">DUF4325 domain-containing protein</fullName>
    </recommendedName>
</protein>
<dbReference type="RefSeq" id="WP_188662108.1">
    <property type="nucleotide sequence ID" value="NZ_BMHV01000005.1"/>
</dbReference>
<evidence type="ECO:0000313" key="3">
    <source>
        <dbReference type="Proteomes" id="UP000632498"/>
    </source>
</evidence>
<comment type="caution">
    <text evidence="2">The sequence shown here is derived from an EMBL/GenBank/DDBJ whole genome shotgun (WGS) entry which is preliminary data.</text>
</comment>
<evidence type="ECO:0000256" key="1">
    <source>
        <dbReference type="SAM" id="MobiDB-lite"/>
    </source>
</evidence>
<feature type="compositionally biased region" description="Basic and acidic residues" evidence="1">
    <location>
        <begin position="11"/>
        <end position="21"/>
    </location>
</feature>
<accession>A0A917F9I1</accession>
<feature type="region of interest" description="Disordered" evidence="1">
    <location>
        <begin position="1"/>
        <end position="21"/>
    </location>
</feature>
<gene>
    <name evidence="2" type="ORF">GCM10011332_09000</name>
</gene>
<keyword evidence="3" id="KW-1185">Reference proteome</keyword>
<dbReference type="AlphaFoldDB" id="A0A917F9I1"/>
<evidence type="ECO:0008006" key="4">
    <source>
        <dbReference type="Google" id="ProtNLM"/>
    </source>
</evidence>
<organism evidence="2 3">
    <name type="scientific">Terasakiella brassicae</name>
    <dbReference type="NCBI Taxonomy" id="1634917"/>
    <lineage>
        <taxon>Bacteria</taxon>
        <taxon>Pseudomonadati</taxon>
        <taxon>Pseudomonadota</taxon>
        <taxon>Alphaproteobacteria</taxon>
        <taxon>Rhodospirillales</taxon>
        <taxon>Terasakiellaceae</taxon>
        <taxon>Terasakiella</taxon>
    </lineage>
</organism>
<dbReference type="Proteomes" id="UP000632498">
    <property type="component" value="Unassembled WGS sequence"/>
</dbReference>
<dbReference type="EMBL" id="BMHV01000005">
    <property type="protein sequence ID" value="GGF57718.1"/>
    <property type="molecule type" value="Genomic_DNA"/>
</dbReference>
<proteinExistence type="predicted"/>
<reference evidence="2" key="1">
    <citation type="journal article" date="2014" name="Int. J. Syst. Evol. Microbiol.">
        <title>Complete genome sequence of Corynebacterium casei LMG S-19264T (=DSM 44701T), isolated from a smear-ripened cheese.</title>
        <authorList>
            <consortium name="US DOE Joint Genome Institute (JGI-PGF)"/>
            <person name="Walter F."/>
            <person name="Albersmeier A."/>
            <person name="Kalinowski J."/>
            <person name="Ruckert C."/>
        </authorList>
    </citation>
    <scope>NUCLEOTIDE SEQUENCE</scope>
    <source>
        <strain evidence="2">CGMCC 1.15254</strain>
    </source>
</reference>